<evidence type="ECO:0000313" key="14">
    <source>
        <dbReference type="Proteomes" id="UP000078046"/>
    </source>
</evidence>
<comment type="caution">
    <text evidence="13">The sequence shown here is derived from an EMBL/GenBank/DDBJ whole genome shotgun (WGS) entry which is preliminary data.</text>
</comment>
<feature type="domain" description="SAM-dependent MTase RsmB/NOP-type" evidence="12">
    <location>
        <begin position="112"/>
        <end position="414"/>
    </location>
</feature>
<dbReference type="InterPro" id="IPR023267">
    <property type="entry name" value="RCMT"/>
</dbReference>
<proteinExistence type="inferred from homology"/>
<evidence type="ECO:0000259" key="12">
    <source>
        <dbReference type="PROSITE" id="PS51686"/>
    </source>
</evidence>
<dbReference type="SUPFAM" id="SSF53335">
    <property type="entry name" value="S-adenosyl-L-methionine-dependent methyltransferases"/>
    <property type="match status" value="1"/>
</dbReference>
<dbReference type="Gene3D" id="3.40.50.150">
    <property type="entry name" value="Vaccinia Virus protein VP39"/>
    <property type="match status" value="1"/>
</dbReference>
<evidence type="ECO:0000256" key="7">
    <source>
        <dbReference type="ARBA" id="ARBA00022946"/>
    </source>
</evidence>
<feature type="binding site" evidence="11">
    <location>
        <begin position="217"/>
        <end position="223"/>
    </location>
    <ligand>
        <name>S-adenosyl-L-methionine</name>
        <dbReference type="ChEBI" id="CHEBI:59789"/>
    </ligand>
</feature>
<keyword evidence="5 11" id="KW-0949">S-adenosyl-L-methionine</keyword>
<dbReference type="GO" id="GO:0031167">
    <property type="term" value="P:rRNA methylation"/>
    <property type="evidence" value="ECO:0007669"/>
    <property type="project" value="TreeGrafter"/>
</dbReference>
<sequence length="415" mass="47752">MIKYLTVSTRNFYKCQKLTEKIFTDKVKSNFALKYFDENYSQHYTPERWQMIRLALLSTQKYAAVINNYSTATKSVVENFQKFGFLNLLTDCSVNSFEPEILPQNNITETFQDEIDNDPFNLSEFVPSERINDETDDILSDANRYSCEQNIPCIDRDLKNYSHMIKVYCHDSGVIGNIKRSPLCENNFLEYYIMDAASILPVLALDISMEDEVLDLCAAPGGKSFIILQTCLSQHLTCVDVSFKRINRLKNLLSNVSHSDLLKKIVNVRIGNGTKIQLNQEFHRVLVDVPCFGDRHVINMENDFVYQTKRNRANLIQTQKDLLLNAIKHCKKGGSVVYSTCTLSPIQNDGVVYSVIQNINKIGHKKCYIVNLKFYKDKQLLGYFKLEKTLYGNIVIPSIKSNFGPMYISKIYVEN</sequence>
<dbReference type="PRINTS" id="PR02008">
    <property type="entry name" value="RCMTFAMILY"/>
</dbReference>
<dbReference type="Gene3D" id="6.20.240.40">
    <property type="match status" value="1"/>
</dbReference>
<keyword evidence="3 11" id="KW-0489">Methyltransferase</keyword>
<dbReference type="AlphaFoldDB" id="A0A177B9E3"/>
<feature type="binding site" evidence="11">
    <location>
        <position position="240"/>
    </location>
    <ligand>
        <name>S-adenosyl-L-methionine</name>
        <dbReference type="ChEBI" id="CHEBI:59789"/>
    </ligand>
</feature>
<organism evidence="13 14">
    <name type="scientific">Intoshia linei</name>
    <dbReference type="NCBI Taxonomy" id="1819745"/>
    <lineage>
        <taxon>Eukaryota</taxon>
        <taxon>Metazoa</taxon>
        <taxon>Spiralia</taxon>
        <taxon>Lophotrochozoa</taxon>
        <taxon>Mesozoa</taxon>
        <taxon>Orthonectida</taxon>
        <taxon>Rhopaluridae</taxon>
        <taxon>Intoshia</taxon>
    </lineage>
</organism>
<dbReference type="PROSITE" id="PS51686">
    <property type="entry name" value="SAM_MT_RSMB_NOP"/>
    <property type="match status" value="1"/>
</dbReference>
<feature type="binding site" evidence="11">
    <location>
        <position position="288"/>
    </location>
    <ligand>
        <name>S-adenosyl-L-methionine</name>
        <dbReference type="ChEBI" id="CHEBI:59789"/>
    </ligand>
</feature>
<dbReference type="InterPro" id="IPR049560">
    <property type="entry name" value="MeTrfase_RsmB-F_NOP2_cat"/>
</dbReference>
<keyword evidence="4 11" id="KW-0808">Transferase</keyword>
<evidence type="ECO:0000313" key="13">
    <source>
        <dbReference type="EMBL" id="OAF70790.1"/>
    </source>
</evidence>
<dbReference type="Proteomes" id="UP000078046">
    <property type="component" value="Unassembled WGS sequence"/>
</dbReference>
<dbReference type="InterPro" id="IPR001678">
    <property type="entry name" value="MeTrfase_RsmB-F_NOP2_dom"/>
</dbReference>
<evidence type="ECO:0000256" key="3">
    <source>
        <dbReference type="ARBA" id="ARBA00022603"/>
    </source>
</evidence>
<evidence type="ECO:0000256" key="10">
    <source>
        <dbReference type="ARBA" id="ARBA00049302"/>
    </source>
</evidence>
<gene>
    <name evidence="13" type="ORF">A3Q56_01481</name>
</gene>
<comment type="subcellular location">
    <subcellularLocation>
        <location evidence="1">Mitochondrion</location>
    </subcellularLocation>
</comment>
<evidence type="ECO:0000256" key="8">
    <source>
        <dbReference type="ARBA" id="ARBA00023128"/>
    </source>
</evidence>
<dbReference type="PANTHER" id="PTHR22808:SF3">
    <property type="entry name" value="5-METHYLCYTOSINE RRNA METHYLTRANSFERASE NSUN4"/>
    <property type="match status" value="1"/>
</dbReference>
<evidence type="ECO:0000256" key="11">
    <source>
        <dbReference type="PROSITE-ProRule" id="PRU01023"/>
    </source>
</evidence>
<keyword evidence="8" id="KW-0496">Mitochondrion</keyword>
<comment type="similarity">
    <text evidence="11">Belongs to the class I-like SAM-binding methyltransferase superfamily. RsmB/NOP family.</text>
</comment>
<dbReference type="Pfam" id="PF01189">
    <property type="entry name" value="Methyltr_RsmB-F"/>
    <property type="match status" value="1"/>
</dbReference>
<evidence type="ECO:0000256" key="1">
    <source>
        <dbReference type="ARBA" id="ARBA00004173"/>
    </source>
</evidence>
<evidence type="ECO:0000256" key="4">
    <source>
        <dbReference type="ARBA" id="ARBA00022679"/>
    </source>
</evidence>
<evidence type="ECO:0000256" key="5">
    <source>
        <dbReference type="ARBA" id="ARBA00022691"/>
    </source>
</evidence>
<reference evidence="13 14" key="1">
    <citation type="submission" date="2016-04" db="EMBL/GenBank/DDBJ databases">
        <title>The genome of Intoshia linei affirms orthonectids as highly simplified spiralians.</title>
        <authorList>
            <person name="Mikhailov K.V."/>
            <person name="Slusarev G.S."/>
            <person name="Nikitin M.A."/>
            <person name="Logacheva M.D."/>
            <person name="Penin A."/>
            <person name="Aleoshin V."/>
            <person name="Panchin Y.V."/>
        </authorList>
    </citation>
    <scope>NUCLEOTIDE SEQUENCE [LARGE SCALE GENOMIC DNA]</scope>
    <source>
        <strain evidence="13">Intl2013</strain>
        <tissue evidence="13">Whole animal</tissue>
    </source>
</reference>
<feature type="active site" description="Nucleophile" evidence="11">
    <location>
        <position position="341"/>
    </location>
</feature>
<name>A0A177B9E3_9BILA</name>
<dbReference type="GO" id="GO:0005762">
    <property type="term" value="C:mitochondrial large ribosomal subunit"/>
    <property type="evidence" value="ECO:0007669"/>
    <property type="project" value="TreeGrafter"/>
</dbReference>
<evidence type="ECO:0000256" key="9">
    <source>
        <dbReference type="ARBA" id="ARBA00042050"/>
    </source>
</evidence>
<dbReference type="CDD" id="cd02440">
    <property type="entry name" value="AdoMet_MTases"/>
    <property type="match status" value="1"/>
</dbReference>
<dbReference type="GO" id="GO:0008173">
    <property type="term" value="F:RNA methyltransferase activity"/>
    <property type="evidence" value="ECO:0007669"/>
    <property type="project" value="InterPro"/>
</dbReference>
<keyword evidence="7" id="KW-0809">Transit peptide</keyword>
<dbReference type="OrthoDB" id="8020218at2759"/>
<dbReference type="EMBL" id="LWCA01000110">
    <property type="protein sequence ID" value="OAF70790.1"/>
    <property type="molecule type" value="Genomic_DNA"/>
</dbReference>
<keyword evidence="2" id="KW-0698">rRNA processing</keyword>
<comment type="caution">
    <text evidence="11">Lacks conserved residue(s) required for the propagation of feature annotation.</text>
</comment>
<accession>A0A177B9E3</accession>
<protein>
    <recommendedName>
        <fullName evidence="9">NOL1/NOP2/Sun domain family member 4</fullName>
    </recommendedName>
</protein>
<dbReference type="GO" id="GO:0003723">
    <property type="term" value="F:RNA binding"/>
    <property type="evidence" value="ECO:0007669"/>
    <property type="project" value="UniProtKB-UniRule"/>
</dbReference>
<keyword evidence="14" id="KW-1185">Reference proteome</keyword>
<evidence type="ECO:0000256" key="6">
    <source>
        <dbReference type="ARBA" id="ARBA00022884"/>
    </source>
</evidence>
<dbReference type="InterPro" id="IPR029063">
    <property type="entry name" value="SAM-dependent_MTases_sf"/>
</dbReference>
<evidence type="ECO:0000256" key="2">
    <source>
        <dbReference type="ARBA" id="ARBA00022552"/>
    </source>
</evidence>
<comment type="catalytic activity">
    <reaction evidence="10">
        <text>a cytidine in rRNA + S-adenosyl-L-methionine = a 5-methylcytidine in rRNA + S-adenosyl-L-homocysteine + H(+)</text>
        <dbReference type="Rhea" id="RHEA:61484"/>
        <dbReference type="Rhea" id="RHEA-COMP:15836"/>
        <dbReference type="Rhea" id="RHEA-COMP:15837"/>
        <dbReference type="ChEBI" id="CHEBI:15378"/>
        <dbReference type="ChEBI" id="CHEBI:57856"/>
        <dbReference type="ChEBI" id="CHEBI:59789"/>
        <dbReference type="ChEBI" id="CHEBI:74483"/>
        <dbReference type="ChEBI" id="CHEBI:82748"/>
    </reaction>
</comment>
<dbReference type="PANTHER" id="PTHR22808">
    <property type="entry name" value="NCL1 YEAST -RELATED NOL1/NOP2/FMU SUN DOMAIN-CONTAINING"/>
    <property type="match status" value="1"/>
</dbReference>
<keyword evidence="6 11" id="KW-0694">RNA-binding</keyword>